<keyword evidence="5" id="KW-1015">Disulfide bond</keyword>
<dbReference type="Gene3D" id="2.20.130.20">
    <property type="match status" value="1"/>
</dbReference>
<dbReference type="Pfam" id="PF07677">
    <property type="entry name" value="A2M_recep"/>
    <property type="match status" value="1"/>
</dbReference>
<dbReference type="EMBL" id="OU895878">
    <property type="protein sequence ID" value="CAH1717830.1"/>
    <property type="molecule type" value="Genomic_DNA"/>
</dbReference>
<dbReference type="PANTHER" id="PTHR11412:SF136">
    <property type="entry name" value="CD109 ANTIGEN"/>
    <property type="match status" value="1"/>
</dbReference>
<accession>A0A9P0IXU1</accession>
<organism evidence="11 12">
    <name type="scientific">Chironomus riparius</name>
    <dbReference type="NCBI Taxonomy" id="315576"/>
    <lineage>
        <taxon>Eukaryota</taxon>
        <taxon>Metazoa</taxon>
        <taxon>Ecdysozoa</taxon>
        <taxon>Arthropoda</taxon>
        <taxon>Hexapoda</taxon>
        <taxon>Insecta</taxon>
        <taxon>Pterygota</taxon>
        <taxon>Neoptera</taxon>
        <taxon>Endopterygota</taxon>
        <taxon>Diptera</taxon>
        <taxon>Nematocera</taxon>
        <taxon>Chironomoidea</taxon>
        <taxon>Chironomidae</taxon>
        <taxon>Chironominae</taxon>
        <taxon>Chironomus</taxon>
    </lineage>
</organism>
<reference evidence="11" key="1">
    <citation type="submission" date="2022-01" db="EMBL/GenBank/DDBJ databases">
        <authorList>
            <person name="King R."/>
        </authorList>
    </citation>
    <scope>NUCLEOTIDE SEQUENCE</scope>
</reference>
<dbReference type="InterPro" id="IPR011626">
    <property type="entry name" value="Alpha-macroglobulin_TED"/>
</dbReference>
<evidence type="ECO:0000259" key="9">
    <source>
        <dbReference type="SMART" id="SM01360"/>
    </source>
</evidence>
<dbReference type="SMART" id="SM01359">
    <property type="entry name" value="A2M_N_2"/>
    <property type="match status" value="1"/>
</dbReference>
<evidence type="ECO:0000256" key="7">
    <source>
        <dbReference type="SAM" id="SignalP"/>
    </source>
</evidence>
<feature type="chain" id="PRO_5040269856" evidence="7">
    <location>
        <begin position="18"/>
        <end position="1408"/>
    </location>
</feature>
<keyword evidence="12" id="KW-1185">Reference proteome</keyword>
<dbReference type="PROSITE" id="PS00477">
    <property type="entry name" value="ALPHA_2_MACROGLOBULIN"/>
    <property type="match status" value="1"/>
</dbReference>
<dbReference type="GO" id="GO:0005615">
    <property type="term" value="C:extracellular space"/>
    <property type="evidence" value="ECO:0007669"/>
    <property type="project" value="InterPro"/>
</dbReference>
<evidence type="ECO:0000313" key="11">
    <source>
        <dbReference type="EMBL" id="CAH1717830.1"/>
    </source>
</evidence>
<dbReference type="Gene3D" id="6.20.50.160">
    <property type="match status" value="1"/>
</dbReference>
<dbReference type="PANTHER" id="PTHR11412">
    <property type="entry name" value="MACROGLOBULIN / COMPLEMENT"/>
    <property type="match status" value="1"/>
</dbReference>
<dbReference type="InterPro" id="IPR047565">
    <property type="entry name" value="Alpha-macroglob_thiol-ester_cl"/>
</dbReference>
<evidence type="ECO:0000256" key="5">
    <source>
        <dbReference type="ARBA" id="ARBA00023157"/>
    </source>
</evidence>
<feature type="domain" description="Alpha-2-macroglobulin" evidence="9">
    <location>
        <begin position="683"/>
        <end position="783"/>
    </location>
</feature>
<dbReference type="InterPro" id="IPR009048">
    <property type="entry name" value="A-macroglobulin_rcpt-bd"/>
</dbReference>
<dbReference type="Gene3D" id="2.60.40.2950">
    <property type="match status" value="1"/>
</dbReference>
<dbReference type="Gene3D" id="2.60.120.1540">
    <property type="match status" value="1"/>
</dbReference>
<dbReference type="Pfam" id="PF17789">
    <property type="entry name" value="MG4"/>
    <property type="match status" value="1"/>
</dbReference>
<evidence type="ECO:0000259" key="10">
    <source>
        <dbReference type="SMART" id="SM01361"/>
    </source>
</evidence>
<dbReference type="InterPro" id="IPR001599">
    <property type="entry name" value="Macroglobln_a2"/>
</dbReference>
<dbReference type="Pfam" id="PF07703">
    <property type="entry name" value="A2M_BRD"/>
    <property type="match status" value="1"/>
</dbReference>
<sequence length="1408" mass="157060">MNYIILFYLSLFVVCTTQLSPPVSQPASRPPASSPVSRPRRPPRSDERILPESIFTVVAPYVIRQGKTFNVQVRGFDVKTTIRLTIRINGTTDGGEKLKLKKSVTLSRGNSKASVSFDTSYIESGSYSLFVETEGFAEKRTLTYMRKKYSFFVQFNKAIFLPGDLLQFRIFALDSETKMATPTYANIISIADPRRNAIMSFQNVTFKRGKYEGSFKLSEKASLGVWTLRFTCEQEIVQKLFEVAEYTLPLLKATLSVQKLTPYKFGKVSITIDVSYTSGGEASGPATVSISKNGPDILQKTVQIESGTATIELDIVNDLKLPAGLSGSFGASVVFEDALTGNKVVDSKNFEVTRYTYTISSRTESIAKPGSPLTFTITMQRYDGSPAPAGTQVTIEANVPDNIPSQTLTIGDDGTVTSSVDIPSNTTYFNMKIKAEEADGRNLYARIISSGTQRGPFIQIDVLTPEPKINEQLQIHVTTGEQVLSVMLHIMSKSVLLDSIKLNFDSDSDEDNDKTTVIYTMKPSFKYAPEIQFFAYYITKSGDFVIGQTRVRLQNDLPNYLKISPSTQDVKPGEEISLDIESKIGSKVSLLAMDQRVLLLRTGHNFTKEEVIRDLNKYNLNNIRYESRVAGYEYDFGDAGLFVFTNIPRPYRSVPRRRQAMSRPRGSKPGSRELKVREDFRETFLWRDVSIYDSANDYDDESKGIATITEKVPESITTYLIYGVSMSKYDGIGLSDNIPEVSIFLPFFLSIELPYSVKRNEVLIQDILIFNYLPRRQTVEVKITKNDGFEAVELENYGWKDVKGFYVKSIKTYVNKNIKLQFALKSDIIGFIPFEVTAKGPLAGDGIKKQLRIIPEGISRSITSSVFIALDSKNPEEKATLTCTFPKSAYMDTTSVSATVAGDVFGKALINLDKLIKMPSGCGEQTMLSLAPDIAIYEYLSVSEKLTGTLQGTLQNYIRAGYQNEMRYQRRDGSFSAFGDYDKSGSTWLTAYVVQYFYFAKNIITIDPNVLKGGADFVVRNQNADGSFKEPGRVFHTDMQGGSGAGIGLTAYCTIVLSILMPDYLDFVTARDKAVKYLEDNYSTGRTLYELGIISNALQIAKSSKASSAYNMFYAKKTEADGLLYWTTPAPANPDYWYRNQPRSLDIEVTSYGLLTVIKKGEKLATILKIVKYLVSKANNLGGYSSSQDTVMAFYALSQFARTYALDANVELTMTPNVGNKFEASVDSSNAFTLQSFELKPSTTKLKIVTTTDDSGLAIVSLICNFYEDPTKVVPTFNVTYNYGFTCNSRMTLNVCASYIPKGTSNMAIMIVNMPSGFVYNDRQGQRNQDISRTEVVNQGSQVIFYFNSFSNAESCVTINAFRAKIVAELKGATIEVYDYYDTSKQGMTSYPPPDMTEKCYYYEYDGE</sequence>
<dbReference type="InterPro" id="IPR040839">
    <property type="entry name" value="MG4"/>
</dbReference>
<dbReference type="SMART" id="SM01419">
    <property type="entry name" value="Thiol-ester_cl"/>
    <property type="match status" value="1"/>
</dbReference>
<keyword evidence="2" id="KW-0964">Secreted</keyword>
<keyword evidence="4" id="KW-0882">Thioester bond</keyword>
<feature type="domain" description="Alpha-macroglobulin receptor-binding" evidence="10">
    <location>
        <begin position="1305"/>
        <end position="1391"/>
    </location>
</feature>
<dbReference type="Pfam" id="PF01835">
    <property type="entry name" value="MG2"/>
    <property type="match status" value="1"/>
</dbReference>
<dbReference type="Gene3D" id="2.60.40.1940">
    <property type="match status" value="1"/>
</dbReference>
<proteinExistence type="predicted"/>
<evidence type="ECO:0000256" key="4">
    <source>
        <dbReference type="ARBA" id="ARBA00022966"/>
    </source>
</evidence>
<comment type="subcellular location">
    <subcellularLocation>
        <location evidence="1">Secreted</location>
    </subcellularLocation>
</comment>
<dbReference type="SUPFAM" id="SSF49410">
    <property type="entry name" value="Alpha-macroglobulin receptor domain"/>
    <property type="match status" value="1"/>
</dbReference>
<evidence type="ECO:0000259" key="8">
    <source>
        <dbReference type="SMART" id="SM01359"/>
    </source>
</evidence>
<dbReference type="SUPFAM" id="SSF48239">
    <property type="entry name" value="Terpenoid cyclases/Protein prenyltransferases"/>
    <property type="match status" value="1"/>
</dbReference>
<evidence type="ECO:0000256" key="1">
    <source>
        <dbReference type="ARBA" id="ARBA00004613"/>
    </source>
</evidence>
<dbReference type="Proteomes" id="UP001153620">
    <property type="component" value="Chromosome 2"/>
</dbReference>
<dbReference type="SMART" id="SM01360">
    <property type="entry name" value="A2M"/>
    <property type="match status" value="1"/>
</dbReference>
<name>A0A9P0IXU1_9DIPT</name>
<dbReference type="Pfam" id="PF00207">
    <property type="entry name" value="A2M"/>
    <property type="match status" value="1"/>
</dbReference>
<gene>
    <name evidence="11" type="ORF">CHIRRI_LOCUS5284</name>
</gene>
<dbReference type="Gene3D" id="2.60.40.10">
    <property type="entry name" value="Immunoglobulins"/>
    <property type="match status" value="2"/>
</dbReference>
<keyword evidence="3 7" id="KW-0732">Signal</keyword>
<reference evidence="11" key="2">
    <citation type="submission" date="2022-10" db="EMBL/GenBank/DDBJ databases">
        <authorList>
            <consortium name="ENA_rothamsted_submissions"/>
            <consortium name="culmorum"/>
            <person name="King R."/>
        </authorList>
    </citation>
    <scope>NUCLEOTIDE SEQUENCE</scope>
</reference>
<dbReference type="InterPro" id="IPR008930">
    <property type="entry name" value="Terpenoid_cyclase/PrenylTrfase"/>
</dbReference>
<dbReference type="GO" id="GO:0004866">
    <property type="term" value="F:endopeptidase inhibitor activity"/>
    <property type="evidence" value="ECO:0007669"/>
    <property type="project" value="InterPro"/>
</dbReference>
<evidence type="ECO:0000313" key="12">
    <source>
        <dbReference type="Proteomes" id="UP001153620"/>
    </source>
</evidence>
<dbReference type="SMART" id="SM01361">
    <property type="entry name" value="A2M_recep"/>
    <property type="match status" value="1"/>
</dbReference>
<dbReference type="InterPro" id="IPR002890">
    <property type="entry name" value="MG2"/>
</dbReference>
<dbReference type="Gene3D" id="2.60.40.690">
    <property type="entry name" value="Alpha-macroglobulin, receptor-binding domain"/>
    <property type="match status" value="1"/>
</dbReference>
<dbReference type="InterPro" id="IPR036595">
    <property type="entry name" value="A-macroglobulin_rcpt-bd_sf"/>
</dbReference>
<dbReference type="Gene3D" id="2.60.40.1930">
    <property type="match status" value="2"/>
</dbReference>
<feature type="region of interest" description="Disordered" evidence="6">
    <location>
        <begin position="20"/>
        <end position="46"/>
    </location>
</feature>
<dbReference type="InterPro" id="IPR050473">
    <property type="entry name" value="A2M/Complement_sys"/>
</dbReference>
<dbReference type="InterPro" id="IPR011625">
    <property type="entry name" value="A2M_N_BRD"/>
</dbReference>
<dbReference type="Gene3D" id="1.50.10.20">
    <property type="match status" value="1"/>
</dbReference>
<dbReference type="InterPro" id="IPR013783">
    <property type="entry name" value="Ig-like_fold"/>
</dbReference>
<evidence type="ECO:0000256" key="6">
    <source>
        <dbReference type="SAM" id="MobiDB-lite"/>
    </source>
</evidence>
<feature type="domain" description="Alpha-2-macroglobulin bait region" evidence="8">
    <location>
        <begin position="458"/>
        <end position="600"/>
    </location>
</feature>
<evidence type="ECO:0000256" key="3">
    <source>
        <dbReference type="ARBA" id="ARBA00022729"/>
    </source>
</evidence>
<dbReference type="InterPro" id="IPR019742">
    <property type="entry name" value="MacrogloblnA2_CS"/>
</dbReference>
<dbReference type="Pfam" id="PF07678">
    <property type="entry name" value="TED_complement"/>
    <property type="match status" value="1"/>
</dbReference>
<evidence type="ECO:0000256" key="2">
    <source>
        <dbReference type="ARBA" id="ARBA00022525"/>
    </source>
</evidence>
<protein>
    <submittedName>
        <fullName evidence="11">Uncharacterized protein</fullName>
    </submittedName>
</protein>
<feature type="signal peptide" evidence="7">
    <location>
        <begin position="1"/>
        <end position="17"/>
    </location>
</feature>